<keyword evidence="4" id="KW-1185">Reference proteome</keyword>
<evidence type="ECO:0000256" key="1">
    <source>
        <dbReference type="ARBA" id="ARBA00022614"/>
    </source>
</evidence>
<dbReference type="AlphaFoldDB" id="A0AAV6GUR9"/>
<dbReference type="InterPro" id="IPR001611">
    <property type="entry name" value="Leu-rich_rpt"/>
</dbReference>
<feature type="non-terminal residue" evidence="3">
    <location>
        <position position="1"/>
    </location>
</feature>
<evidence type="ECO:0000313" key="4">
    <source>
        <dbReference type="Proteomes" id="UP000823561"/>
    </source>
</evidence>
<dbReference type="EMBL" id="JADWDJ010000007">
    <property type="protein sequence ID" value="KAG5277652.1"/>
    <property type="molecule type" value="Genomic_DNA"/>
</dbReference>
<proteinExistence type="predicted"/>
<reference evidence="3" key="1">
    <citation type="submission" date="2020-10" db="EMBL/GenBank/DDBJ databases">
        <title>Chromosome-scale genome assembly of the Allis shad, Alosa alosa.</title>
        <authorList>
            <person name="Margot Z."/>
            <person name="Christophe K."/>
            <person name="Cabau C."/>
            <person name="Louis A."/>
            <person name="Berthelot C."/>
            <person name="Parey E."/>
            <person name="Roest Crollius H."/>
            <person name="Montfort J."/>
            <person name="Robinson-Rechavi M."/>
            <person name="Bucao C."/>
            <person name="Bouchez O."/>
            <person name="Gislard M."/>
            <person name="Lluch J."/>
            <person name="Milhes M."/>
            <person name="Lampietro C."/>
            <person name="Lopez Roques C."/>
            <person name="Donnadieu C."/>
            <person name="Braasch I."/>
            <person name="Desvignes T."/>
            <person name="Postlethwait J."/>
            <person name="Bobe J."/>
            <person name="Guiguen Y."/>
        </authorList>
    </citation>
    <scope>NUCLEOTIDE SEQUENCE</scope>
    <source>
        <strain evidence="3">M-15738</strain>
        <tissue evidence="3">Blood</tissue>
    </source>
</reference>
<evidence type="ECO:0000256" key="2">
    <source>
        <dbReference type="ARBA" id="ARBA00022737"/>
    </source>
</evidence>
<evidence type="ECO:0008006" key="5">
    <source>
        <dbReference type="Google" id="ProtNLM"/>
    </source>
</evidence>
<keyword evidence="2" id="KW-0677">Repeat</keyword>
<dbReference type="Proteomes" id="UP000823561">
    <property type="component" value="Chromosome 7"/>
</dbReference>
<keyword evidence="1" id="KW-0433">Leucine-rich repeat</keyword>
<dbReference type="InterPro" id="IPR051261">
    <property type="entry name" value="NLR"/>
</dbReference>
<name>A0AAV6GUR9_9TELE</name>
<dbReference type="PANTHER" id="PTHR24106">
    <property type="entry name" value="NACHT, LRR AND CARD DOMAINS-CONTAINING"/>
    <property type="match status" value="1"/>
</dbReference>
<organism evidence="3 4">
    <name type="scientific">Alosa alosa</name>
    <name type="common">allis shad</name>
    <dbReference type="NCBI Taxonomy" id="278164"/>
    <lineage>
        <taxon>Eukaryota</taxon>
        <taxon>Metazoa</taxon>
        <taxon>Chordata</taxon>
        <taxon>Craniata</taxon>
        <taxon>Vertebrata</taxon>
        <taxon>Euteleostomi</taxon>
        <taxon>Actinopterygii</taxon>
        <taxon>Neopterygii</taxon>
        <taxon>Teleostei</taxon>
        <taxon>Clupei</taxon>
        <taxon>Clupeiformes</taxon>
        <taxon>Clupeoidei</taxon>
        <taxon>Clupeidae</taxon>
        <taxon>Alosa</taxon>
    </lineage>
</organism>
<gene>
    <name evidence="3" type="ORF">AALO_G00089840</name>
</gene>
<dbReference type="SUPFAM" id="SSF52047">
    <property type="entry name" value="RNI-like"/>
    <property type="match status" value="1"/>
</dbReference>
<dbReference type="InterPro" id="IPR032675">
    <property type="entry name" value="LRR_dom_sf"/>
</dbReference>
<dbReference type="Gene3D" id="3.80.10.10">
    <property type="entry name" value="Ribonuclease Inhibitor"/>
    <property type="match status" value="1"/>
</dbReference>
<accession>A0AAV6GUR9</accession>
<sequence>CDLTDKSCSYLASALKTSHSSNLRVLHLSYNELLDSGVELLCSALCHQNCKLEELQLQFCNLTDKSCSYLASALKTSHSSNLRVLHLRANQMSASAVEPLCALVKDPHCKLEKLITDHGTVEC</sequence>
<dbReference type="Pfam" id="PF13516">
    <property type="entry name" value="LRR_6"/>
    <property type="match status" value="3"/>
</dbReference>
<evidence type="ECO:0000313" key="3">
    <source>
        <dbReference type="EMBL" id="KAG5277652.1"/>
    </source>
</evidence>
<comment type="caution">
    <text evidence="3">The sequence shown here is derived from an EMBL/GenBank/DDBJ whole genome shotgun (WGS) entry which is preliminary data.</text>
</comment>
<protein>
    <recommendedName>
        <fullName evidence="5">NACHT, LRR and PYD domains-containing protein 2</fullName>
    </recommendedName>
</protein>
<dbReference type="SMART" id="SM00368">
    <property type="entry name" value="LRR_RI"/>
    <property type="match status" value="3"/>
</dbReference>